<evidence type="ECO:0000313" key="9">
    <source>
        <dbReference type="Proteomes" id="UP001273589"/>
    </source>
</evidence>
<organism evidence="8 9">
    <name type="scientific">Streptomyces europaeiscabiei</name>
    <dbReference type="NCBI Taxonomy" id="146819"/>
    <lineage>
        <taxon>Bacteria</taxon>
        <taxon>Bacillati</taxon>
        <taxon>Actinomycetota</taxon>
        <taxon>Actinomycetes</taxon>
        <taxon>Kitasatosporales</taxon>
        <taxon>Streptomycetaceae</taxon>
        <taxon>Streptomyces</taxon>
    </lineage>
</organism>
<evidence type="ECO:0000256" key="7">
    <source>
        <dbReference type="RuleBase" id="RU003707"/>
    </source>
</evidence>
<dbReference type="PROSITE" id="PS00166">
    <property type="entry name" value="ENOYL_COA_HYDRATASE"/>
    <property type="match status" value="1"/>
</dbReference>
<evidence type="ECO:0000256" key="2">
    <source>
        <dbReference type="ARBA" id="ARBA00012076"/>
    </source>
</evidence>
<gene>
    <name evidence="8" type="ORF">PV367_05165</name>
</gene>
<proteinExistence type="inferred from homology"/>
<dbReference type="PANTHER" id="PTHR11941:SF169">
    <property type="entry name" value="(7AS)-7A-METHYL-1,5-DIOXO-2,3,5,6,7,7A-HEXAHYDRO-1H-INDENE-CARBOXYL-COA HYDROLASE"/>
    <property type="match status" value="1"/>
</dbReference>
<comment type="catalytic activity">
    <reaction evidence="6">
        <text>a 4-saturated-(3S)-3-hydroxyacyl-CoA = a (3E)-enoyl-CoA + H2O</text>
        <dbReference type="Rhea" id="RHEA:20724"/>
        <dbReference type="ChEBI" id="CHEBI:15377"/>
        <dbReference type="ChEBI" id="CHEBI:58521"/>
        <dbReference type="ChEBI" id="CHEBI:137480"/>
        <dbReference type="EC" id="4.2.1.17"/>
    </reaction>
</comment>
<evidence type="ECO:0000256" key="1">
    <source>
        <dbReference type="ARBA" id="ARBA00005254"/>
    </source>
</evidence>
<dbReference type="SUPFAM" id="SSF52096">
    <property type="entry name" value="ClpP/crotonase"/>
    <property type="match status" value="1"/>
</dbReference>
<dbReference type="RefSeq" id="WP_319689760.1">
    <property type="nucleotide sequence ID" value="NZ_JARAWN010000018.1"/>
</dbReference>
<accession>A0AAJ2PL62</accession>
<dbReference type="AlphaFoldDB" id="A0AAJ2PL62"/>
<evidence type="ECO:0000256" key="6">
    <source>
        <dbReference type="ARBA" id="ARBA00023717"/>
    </source>
</evidence>
<dbReference type="EMBL" id="JARAWN010000018">
    <property type="protein sequence ID" value="MDX3129203.1"/>
    <property type="molecule type" value="Genomic_DNA"/>
</dbReference>
<dbReference type="CDD" id="cd06558">
    <property type="entry name" value="crotonase-like"/>
    <property type="match status" value="1"/>
</dbReference>
<protein>
    <recommendedName>
        <fullName evidence="2">enoyl-CoA hydratase</fullName>
        <ecNumber evidence="2">4.2.1.17</ecNumber>
    </recommendedName>
</protein>
<evidence type="ECO:0000313" key="8">
    <source>
        <dbReference type="EMBL" id="MDX3129203.1"/>
    </source>
</evidence>
<dbReference type="EC" id="4.2.1.17" evidence="2"/>
<keyword evidence="4" id="KW-0456">Lyase</keyword>
<keyword evidence="3" id="KW-0443">Lipid metabolism</keyword>
<sequence>MTVRLEIDQNVAWLHLDRPPLNLFDTGLQLAVERALHEVGARSGIRAVVFTGSHGHFSAGGDVREMATLTDEAAAEYAARISRLTREVAAIAMPVVAAVQGYALGGGCELALAADFRICTPTARFGLPETPLGLIPGAGGTQRLPHLIGGSRAKDIVFSGRQVDAEEATRIGLVDQVVPTAELHTAVMRWLARYTAHPAAAVAAAKQAIDASVETPLAQGLDLEHDLFAPLLAAGERTRHFQSFQKASAPVPS</sequence>
<evidence type="ECO:0000256" key="3">
    <source>
        <dbReference type="ARBA" id="ARBA00023098"/>
    </source>
</evidence>
<dbReference type="FunFam" id="3.90.226.10:FF:000009">
    <property type="entry name" value="Carnitinyl-CoA dehydratase"/>
    <property type="match status" value="1"/>
</dbReference>
<evidence type="ECO:0000256" key="5">
    <source>
        <dbReference type="ARBA" id="ARBA00023709"/>
    </source>
</evidence>
<dbReference type="InterPro" id="IPR018376">
    <property type="entry name" value="Enoyl-CoA_hyd/isom_CS"/>
</dbReference>
<reference evidence="8" key="1">
    <citation type="journal article" date="2023" name="Microb. Genom.">
        <title>Mesoterricola silvestris gen. nov., sp. nov., Mesoterricola sediminis sp. nov., Geothrix oryzae sp. nov., Geothrix edaphica sp. nov., Geothrix rubra sp. nov., and Geothrix limicola sp. nov., six novel members of Acidobacteriota isolated from soils.</title>
        <authorList>
            <person name="Weisberg A.J."/>
            <person name="Pearce E."/>
            <person name="Kramer C.G."/>
            <person name="Chang J.H."/>
            <person name="Clarke C.R."/>
        </authorList>
    </citation>
    <scope>NUCLEOTIDE SEQUENCE</scope>
    <source>
        <strain evidence="8">ND06-05F</strain>
    </source>
</reference>
<dbReference type="Pfam" id="PF00378">
    <property type="entry name" value="ECH_1"/>
    <property type="match status" value="1"/>
</dbReference>
<comment type="caution">
    <text evidence="8">The sequence shown here is derived from an EMBL/GenBank/DDBJ whole genome shotgun (WGS) entry which is preliminary data.</text>
</comment>
<dbReference type="Gene3D" id="3.90.226.10">
    <property type="entry name" value="2-enoyl-CoA Hydratase, Chain A, domain 1"/>
    <property type="match status" value="1"/>
</dbReference>
<name>A0AAJ2PL62_9ACTN</name>
<dbReference type="Proteomes" id="UP001273589">
    <property type="component" value="Unassembled WGS sequence"/>
</dbReference>
<comment type="similarity">
    <text evidence="1 7">Belongs to the enoyl-CoA hydratase/isomerase family.</text>
</comment>
<dbReference type="InterPro" id="IPR001753">
    <property type="entry name" value="Enoyl-CoA_hydra/iso"/>
</dbReference>
<evidence type="ECO:0000256" key="4">
    <source>
        <dbReference type="ARBA" id="ARBA00023239"/>
    </source>
</evidence>
<dbReference type="GO" id="GO:0006635">
    <property type="term" value="P:fatty acid beta-oxidation"/>
    <property type="evidence" value="ECO:0007669"/>
    <property type="project" value="TreeGrafter"/>
</dbReference>
<dbReference type="GO" id="GO:0004300">
    <property type="term" value="F:enoyl-CoA hydratase activity"/>
    <property type="evidence" value="ECO:0007669"/>
    <property type="project" value="UniProtKB-EC"/>
</dbReference>
<dbReference type="PANTHER" id="PTHR11941">
    <property type="entry name" value="ENOYL-COA HYDRATASE-RELATED"/>
    <property type="match status" value="1"/>
</dbReference>
<dbReference type="InterPro" id="IPR029045">
    <property type="entry name" value="ClpP/crotonase-like_dom_sf"/>
</dbReference>
<comment type="catalytic activity">
    <reaction evidence="5">
        <text>a (3S)-3-hydroxyacyl-CoA = a (2E)-enoyl-CoA + H2O</text>
        <dbReference type="Rhea" id="RHEA:16105"/>
        <dbReference type="ChEBI" id="CHEBI:15377"/>
        <dbReference type="ChEBI" id="CHEBI:57318"/>
        <dbReference type="ChEBI" id="CHEBI:58856"/>
        <dbReference type="EC" id="4.2.1.17"/>
    </reaction>
</comment>